<dbReference type="PANTHER" id="PTHR43031">
    <property type="entry name" value="FAD-DEPENDENT OXIDOREDUCTASE"/>
    <property type="match status" value="1"/>
</dbReference>
<proteinExistence type="predicted"/>
<accession>A0A382KX15</accession>
<dbReference type="EMBL" id="UINC01083295">
    <property type="protein sequence ID" value="SVC28869.1"/>
    <property type="molecule type" value="Genomic_DNA"/>
</dbReference>
<dbReference type="InterPro" id="IPR001763">
    <property type="entry name" value="Rhodanese-like_dom"/>
</dbReference>
<evidence type="ECO:0000259" key="1">
    <source>
        <dbReference type="PROSITE" id="PS50206"/>
    </source>
</evidence>
<name>A0A382KX15_9ZZZZ</name>
<dbReference type="SUPFAM" id="SSF52821">
    <property type="entry name" value="Rhodanese/Cell cycle control phosphatase"/>
    <property type="match status" value="1"/>
</dbReference>
<dbReference type="PANTHER" id="PTHR43031:SF1">
    <property type="entry name" value="PYRIDINE NUCLEOTIDE-DISULPHIDE OXIDOREDUCTASE"/>
    <property type="match status" value="1"/>
</dbReference>
<dbReference type="Pfam" id="PF00581">
    <property type="entry name" value="Rhodanese"/>
    <property type="match status" value="1"/>
</dbReference>
<dbReference type="SMART" id="SM00450">
    <property type="entry name" value="RHOD"/>
    <property type="match status" value="1"/>
</dbReference>
<evidence type="ECO:0000313" key="2">
    <source>
        <dbReference type="EMBL" id="SVC28869.1"/>
    </source>
</evidence>
<dbReference type="CDD" id="cd00158">
    <property type="entry name" value="RHOD"/>
    <property type="match status" value="1"/>
</dbReference>
<dbReference type="Gene3D" id="3.40.250.10">
    <property type="entry name" value="Rhodanese-like domain"/>
    <property type="match status" value="1"/>
</dbReference>
<feature type="domain" description="Rhodanese" evidence="1">
    <location>
        <begin position="19"/>
        <end position="106"/>
    </location>
</feature>
<reference evidence="2" key="1">
    <citation type="submission" date="2018-05" db="EMBL/GenBank/DDBJ databases">
        <authorList>
            <person name="Lanie J.A."/>
            <person name="Ng W.-L."/>
            <person name="Kazmierczak K.M."/>
            <person name="Andrzejewski T.M."/>
            <person name="Davidsen T.M."/>
            <person name="Wayne K.J."/>
            <person name="Tettelin H."/>
            <person name="Glass J.I."/>
            <person name="Rusch D."/>
            <person name="Podicherti R."/>
            <person name="Tsui H.-C.T."/>
            <person name="Winkler M.E."/>
        </authorList>
    </citation>
    <scope>NUCLEOTIDE SEQUENCE</scope>
</reference>
<dbReference type="AlphaFoldDB" id="A0A382KX15"/>
<gene>
    <name evidence="2" type="ORF">METZ01_LOCUS281723</name>
</gene>
<protein>
    <recommendedName>
        <fullName evidence="1">Rhodanese domain-containing protein</fullName>
    </recommendedName>
</protein>
<sequence length="114" mass="11992">MTESLAVPEVDVDDLQKMLAEGATLLDVREPNEVDEVRVPGGLRIPLQSLPERLDEIPSPGTLYVICAMGGRSQAAVEFLRDNGIDAVNVTGGTNAWEAADFPTESGPVDGAGS</sequence>
<organism evidence="2">
    <name type="scientific">marine metagenome</name>
    <dbReference type="NCBI Taxonomy" id="408172"/>
    <lineage>
        <taxon>unclassified sequences</taxon>
        <taxon>metagenomes</taxon>
        <taxon>ecological metagenomes</taxon>
    </lineage>
</organism>
<dbReference type="InterPro" id="IPR036873">
    <property type="entry name" value="Rhodanese-like_dom_sf"/>
</dbReference>
<dbReference type="PROSITE" id="PS50206">
    <property type="entry name" value="RHODANESE_3"/>
    <property type="match status" value="1"/>
</dbReference>
<dbReference type="InterPro" id="IPR050229">
    <property type="entry name" value="GlpE_sulfurtransferase"/>
</dbReference>